<dbReference type="Proteomes" id="UP000244906">
    <property type="component" value="Unassembled WGS sequence"/>
</dbReference>
<dbReference type="SUPFAM" id="SSF56672">
    <property type="entry name" value="DNA/RNA polymerases"/>
    <property type="match status" value="1"/>
</dbReference>
<dbReference type="Gene3D" id="3.90.1600.10">
    <property type="entry name" value="Palm domain of DNA polymerase"/>
    <property type="match status" value="1"/>
</dbReference>
<dbReference type="InterPro" id="IPR023211">
    <property type="entry name" value="DNA_pol_palm_dom_sf"/>
</dbReference>
<proteinExistence type="predicted"/>
<gene>
    <name evidence="1" type="ORF">DC094_19690</name>
</gene>
<accession>A0A2V1GS35</accession>
<name>A0A2V1GS35_9GAMM</name>
<dbReference type="RefSeq" id="WP_116688839.1">
    <property type="nucleotide sequence ID" value="NZ_CAWNYD010000012.1"/>
</dbReference>
<reference evidence="1 2" key="1">
    <citation type="submission" date="2018-04" db="EMBL/GenBank/DDBJ databases">
        <title>Thalassorhabdus spongiae gen. nov., sp. nov., isolated from a marine sponge in South-West Iceland.</title>
        <authorList>
            <person name="Knobloch S."/>
            <person name="Daussin A."/>
            <person name="Johannsson R."/>
            <person name="Marteinsson V.T."/>
        </authorList>
    </citation>
    <scope>NUCLEOTIDE SEQUENCE [LARGE SCALE GENOMIC DNA]</scope>
    <source>
        <strain evidence="1 2">Hp12</strain>
    </source>
</reference>
<organism evidence="1 2">
    <name type="scientific">Pelagibaculum spongiae</name>
    <dbReference type="NCBI Taxonomy" id="2080658"/>
    <lineage>
        <taxon>Bacteria</taxon>
        <taxon>Pseudomonadati</taxon>
        <taxon>Pseudomonadota</taxon>
        <taxon>Gammaproteobacteria</taxon>
        <taxon>Oceanospirillales</taxon>
        <taxon>Pelagibaculum</taxon>
    </lineage>
</organism>
<evidence type="ECO:0000313" key="1">
    <source>
        <dbReference type="EMBL" id="PVZ64536.1"/>
    </source>
</evidence>
<dbReference type="OrthoDB" id="8477861at2"/>
<sequence>MNSPLGKKSTEKEQLIVIGKYDPQTIPMPYQKTSLRRVIGISPKKIKQKPYIPIATDGEKILTEGCLIDAVSFFQTESKKRFMVLTNKEKCFLLQLSITYKKSIEVFESKYPGVFKVKYSKNLYRNLSTLKKNIAFFQREGVHFGLHRYLSTKNHFKISKKIRLKNSLDDLFFFLPCAPYQEVFCIEEKDPGRSVISLDFNSMYMSCMDEPMMHPGFLEFRQYDTSRVSIDDLPRGMFYVEFRKVKSNFFARYHPFKYQVRGESFPFKLDKENRIRILLLSDEIVYYSKYFESTHIFWGVVSTKLIQHPLLAESKKIYQKRTLYQSHGDDVSSSWCKIQLAAMHSATKSKSTRRLIFSTPSDLIDYVTSKYYVQSQSDWSCVKSIKHIDSIPGFRVRKLKQEWQLECPVLSDNINIFSLHAEVIARARLKMFKTLEQMASFPTVRVCYCNTDSIHLSVEKERMDAFFSSIAPMLSNEAGNLKVECISDQGLWLDIGRYWLKKNSEVLKFKNIIFNNGWSNNPYNDVRKSLKINKIDDYRYISEKYIHLKNSFSYKKKLRFLTFIDSYIFERYSCEEVIDPIVAGRTVANEIFNSQFIKLHYFKRLATS</sequence>
<dbReference type="EMBL" id="QDDL01000012">
    <property type="protein sequence ID" value="PVZ64536.1"/>
    <property type="molecule type" value="Genomic_DNA"/>
</dbReference>
<comment type="caution">
    <text evidence="1">The sequence shown here is derived from an EMBL/GenBank/DDBJ whole genome shotgun (WGS) entry which is preliminary data.</text>
</comment>
<keyword evidence="2" id="KW-1185">Reference proteome</keyword>
<dbReference type="InterPro" id="IPR043502">
    <property type="entry name" value="DNA/RNA_pol_sf"/>
</dbReference>
<evidence type="ECO:0000313" key="2">
    <source>
        <dbReference type="Proteomes" id="UP000244906"/>
    </source>
</evidence>
<protein>
    <submittedName>
        <fullName evidence="1">Uncharacterized protein</fullName>
    </submittedName>
</protein>
<dbReference type="AlphaFoldDB" id="A0A2V1GS35"/>